<dbReference type="PROSITE" id="PS50405">
    <property type="entry name" value="GST_CTER"/>
    <property type="match status" value="1"/>
</dbReference>
<dbReference type="Gene3D" id="1.20.1050.10">
    <property type="match status" value="1"/>
</dbReference>
<dbReference type="EMBL" id="JAVRHY010000015">
    <property type="protein sequence ID" value="MDT0619514.1"/>
    <property type="molecule type" value="Genomic_DNA"/>
</dbReference>
<dbReference type="SUPFAM" id="SSF47616">
    <property type="entry name" value="GST C-terminal domain-like"/>
    <property type="match status" value="1"/>
</dbReference>
<dbReference type="Pfam" id="PF00043">
    <property type="entry name" value="GST_C"/>
    <property type="match status" value="1"/>
</dbReference>
<dbReference type="RefSeq" id="WP_311659993.1">
    <property type="nucleotide sequence ID" value="NZ_JAVRHY010000015.1"/>
</dbReference>
<evidence type="ECO:0000313" key="5">
    <source>
        <dbReference type="Proteomes" id="UP001259982"/>
    </source>
</evidence>
<dbReference type="InterPro" id="IPR004046">
    <property type="entry name" value="GST_C"/>
</dbReference>
<comment type="similarity">
    <text evidence="1">Belongs to the GST superfamily.</text>
</comment>
<dbReference type="InterPro" id="IPR040079">
    <property type="entry name" value="Glutathione_S-Trfase"/>
</dbReference>
<dbReference type="InterPro" id="IPR004045">
    <property type="entry name" value="Glutathione_S-Trfase_N"/>
</dbReference>
<evidence type="ECO:0000259" key="3">
    <source>
        <dbReference type="PROSITE" id="PS50405"/>
    </source>
</evidence>
<feature type="domain" description="GST C-terminal" evidence="3">
    <location>
        <begin position="89"/>
        <end position="213"/>
    </location>
</feature>
<dbReference type="PANTHER" id="PTHR44051:SF8">
    <property type="entry name" value="GLUTATHIONE S-TRANSFERASE GSTA"/>
    <property type="match status" value="1"/>
</dbReference>
<dbReference type="InterPro" id="IPR010987">
    <property type="entry name" value="Glutathione-S-Trfase_C-like"/>
</dbReference>
<comment type="caution">
    <text evidence="4">The sequence shown here is derived from an EMBL/GenBank/DDBJ whole genome shotgun (WGS) entry which is preliminary data.</text>
</comment>
<feature type="domain" description="GST N-terminal" evidence="2">
    <location>
        <begin position="1"/>
        <end position="86"/>
    </location>
</feature>
<dbReference type="PANTHER" id="PTHR44051">
    <property type="entry name" value="GLUTATHIONE S-TRANSFERASE-RELATED"/>
    <property type="match status" value="1"/>
</dbReference>
<reference evidence="4 5" key="1">
    <citation type="submission" date="2023-09" db="EMBL/GenBank/DDBJ databases">
        <authorList>
            <person name="Rey-Velasco X."/>
        </authorList>
    </citation>
    <scope>NUCLEOTIDE SEQUENCE [LARGE SCALE GENOMIC DNA]</scope>
    <source>
        <strain evidence="4 5">P385</strain>
    </source>
</reference>
<dbReference type="InterPro" id="IPR036249">
    <property type="entry name" value="Thioredoxin-like_sf"/>
</dbReference>
<name>A0ABU3BB77_9GAMM</name>
<dbReference type="SFLD" id="SFLDS00019">
    <property type="entry name" value="Glutathione_Transferase_(cytos"/>
    <property type="match status" value="1"/>
</dbReference>
<sequence>MIDLYSWVTPNGYKVHILLEELALDYAAHAVNIQQGEQFEPEFLSISPNNRIPAIVDHDGPDGRPVSVFESGAIMLYLAEKTGRFLPADPRDRVAMQEWLMFQMGNVGPMFGQVGHFTQYAPRRIDYAVDRYTREMHRLFRVMDRRLGEVEYLAGDYGLADMATFPWVRSARRFGAELCDYPDLNRWYQAIRARPAVDRGLAVLAEYKNATPLSEEAKEQLFGDTQYQRR</sequence>
<dbReference type="CDD" id="cd03048">
    <property type="entry name" value="GST_N_Ure2p_like"/>
    <property type="match status" value="1"/>
</dbReference>
<accession>A0ABU3BB77</accession>
<gene>
    <name evidence="4" type="ORF">RM531_13630</name>
</gene>
<keyword evidence="5" id="KW-1185">Reference proteome</keyword>
<evidence type="ECO:0000259" key="2">
    <source>
        <dbReference type="PROSITE" id="PS50404"/>
    </source>
</evidence>
<dbReference type="SFLD" id="SFLDG01151">
    <property type="entry name" value="Main.2:_Nu-like"/>
    <property type="match status" value="1"/>
</dbReference>
<dbReference type="SUPFAM" id="SSF52833">
    <property type="entry name" value="Thioredoxin-like"/>
    <property type="match status" value="1"/>
</dbReference>
<dbReference type="Pfam" id="PF02798">
    <property type="entry name" value="GST_N"/>
    <property type="match status" value="1"/>
</dbReference>
<dbReference type="SFLD" id="SFLDG00358">
    <property type="entry name" value="Main_(cytGST)"/>
    <property type="match status" value="1"/>
</dbReference>
<dbReference type="PROSITE" id="PS50404">
    <property type="entry name" value="GST_NTER"/>
    <property type="match status" value="1"/>
</dbReference>
<dbReference type="Proteomes" id="UP001259982">
    <property type="component" value="Unassembled WGS sequence"/>
</dbReference>
<dbReference type="Gene3D" id="3.40.30.10">
    <property type="entry name" value="Glutaredoxin"/>
    <property type="match status" value="1"/>
</dbReference>
<evidence type="ECO:0000313" key="4">
    <source>
        <dbReference type="EMBL" id="MDT0619514.1"/>
    </source>
</evidence>
<dbReference type="InterPro" id="IPR036282">
    <property type="entry name" value="Glutathione-S-Trfase_C_sf"/>
</dbReference>
<protein>
    <submittedName>
        <fullName evidence="4">Glutathione S-transferase N-terminal domain-containing protein</fullName>
    </submittedName>
</protein>
<proteinExistence type="inferred from homology"/>
<organism evidence="4 5">
    <name type="scientific">Spectribacter acetivorans</name>
    <dbReference type="NCBI Taxonomy" id="3075603"/>
    <lineage>
        <taxon>Bacteria</taxon>
        <taxon>Pseudomonadati</taxon>
        <taxon>Pseudomonadota</taxon>
        <taxon>Gammaproteobacteria</taxon>
        <taxon>Salinisphaerales</taxon>
        <taxon>Salinisphaeraceae</taxon>
        <taxon>Spectribacter</taxon>
    </lineage>
</organism>
<evidence type="ECO:0000256" key="1">
    <source>
        <dbReference type="RuleBase" id="RU003494"/>
    </source>
</evidence>